<gene>
    <name evidence="6" type="ORF">NRP21_22945</name>
</gene>
<accession>A0ABT1XA05</accession>
<comment type="caution">
    <text evidence="6">The sequence shown here is derived from an EMBL/GenBank/DDBJ whole genome shotgun (WGS) entry which is preliminary data.</text>
</comment>
<dbReference type="Gene3D" id="1.10.10.10">
    <property type="entry name" value="Winged helix-like DNA-binding domain superfamily/Winged helix DNA-binding domain"/>
    <property type="match status" value="1"/>
</dbReference>
<dbReference type="Pfam" id="PF00126">
    <property type="entry name" value="HTH_1"/>
    <property type="match status" value="1"/>
</dbReference>
<feature type="domain" description="HTH lysR-type" evidence="5">
    <location>
        <begin position="1"/>
        <end position="58"/>
    </location>
</feature>
<protein>
    <submittedName>
        <fullName evidence="6">LysR substrate-binding domain-containing protein</fullName>
    </submittedName>
</protein>
<keyword evidence="3" id="KW-0238">DNA-binding</keyword>
<evidence type="ECO:0000256" key="4">
    <source>
        <dbReference type="ARBA" id="ARBA00023163"/>
    </source>
</evidence>
<dbReference type="PRINTS" id="PR00039">
    <property type="entry name" value="HTHLYSR"/>
</dbReference>
<dbReference type="SUPFAM" id="SSF53850">
    <property type="entry name" value="Periplasmic binding protein-like II"/>
    <property type="match status" value="1"/>
</dbReference>
<evidence type="ECO:0000313" key="6">
    <source>
        <dbReference type="EMBL" id="MCR0984920.1"/>
    </source>
</evidence>
<evidence type="ECO:0000259" key="5">
    <source>
        <dbReference type="PROSITE" id="PS50931"/>
    </source>
</evidence>
<dbReference type="PANTHER" id="PTHR30346:SF0">
    <property type="entry name" value="HCA OPERON TRANSCRIPTIONAL ACTIVATOR HCAR"/>
    <property type="match status" value="1"/>
</dbReference>
<dbReference type="InterPro" id="IPR005119">
    <property type="entry name" value="LysR_subst-bd"/>
</dbReference>
<evidence type="ECO:0000256" key="3">
    <source>
        <dbReference type="ARBA" id="ARBA00023125"/>
    </source>
</evidence>
<evidence type="ECO:0000256" key="1">
    <source>
        <dbReference type="ARBA" id="ARBA00009437"/>
    </source>
</evidence>
<evidence type="ECO:0000256" key="2">
    <source>
        <dbReference type="ARBA" id="ARBA00023015"/>
    </source>
</evidence>
<keyword evidence="2" id="KW-0805">Transcription regulation</keyword>
<sequence length="302" mass="32945">MDFRQLRYFLAVAEELNFTRAALRVGIAQPPLSAQIRALEEELGTSLFLRDKRRVSLTPAGEAMVRHARHILQQAARAADEVRAIRDGRQGVIGIGAVYATIYALIPRVLRRLAQTHPGITVRVEEMTVAQQVHALTAEEIDVGVLRGSVTDPELEIRVIQEEPFVVALPADNPLVNEQVLDPEILLPQPFIVVTQRPGSDYAARIADVFLQTGRTPQIVQEVKDMHTLIGLVAAGIGVAIVPASVTALQPPHVAFRPLRAVSARMVTSIAWRRGDASPLLPVLVAALSEEARLDEHGQSPA</sequence>
<name>A0ABT1XA05_9PROT</name>
<dbReference type="EMBL" id="JANJOU010000026">
    <property type="protein sequence ID" value="MCR0984920.1"/>
    <property type="molecule type" value="Genomic_DNA"/>
</dbReference>
<dbReference type="InterPro" id="IPR000847">
    <property type="entry name" value="LysR_HTH_N"/>
</dbReference>
<dbReference type="Proteomes" id="UP001524642">
    <property type="component" value="Unassembled WGS sequence"/>
</dbReference>
<dbReference type="SUPFAM" id="SSF46785">
    <property type="entry name" value="Winged helix' DNA-binding domain"/>
    <property type="match status" value="1"/>
</dbReference>
<dbReference type="InterPro" id="IPR036388">
    <property type="entry name" value="WH-like_DNA-bd_sf"/>
</dbReference>
<dbReference type="CDD" id="cd08414">
    <property type="entry name" value="PBP2_LTTR_aromatics_like"/>
    <property type="match status" value="1"/>
</dbReference>
<keyword evidence="4" id="KW-0804">Transcription</keyword>
<keyword evidence="7" id="KW-1185">Reference proteome</keyword>
<proteinExistence type="inferred from homology"/>
<dbReference type="PROSITE" id="PS50931">
    <property type="entry name" value="HTH_LYSR"/>
    <property type="match status" value="1"/>
</dbReference>
<dbReference type="InterPro" id="IPR036390">
    <property type="entry name" value="WH_DNA-bd_sf"/>
</dbReference>
<dbReference type="Pfam" id="PF03466">
    <property type="entry name" value="LysR_substrate"/>
    <property type="match status" value="1"/>
</dbReference>
<dbReference type="PANTHER" id="PTHR30346">
    <property type="entry name" value="TRANSCRIPTIONAL DUAL REGULATOR HCAR-RELATED"/>
    <property type="match status" value="1"/>
</dbReference>
<dbReference type="RefSeq" id="WP_257718572.1">
    <property type="nucleotide sequence ID" value="NZ_JANJOU010000026.1"/>
</dbReference>
<reference evidence="6 7" key="1">
    <citation type="submission" date="2022-06" db="EMBL/GenBank/DDBJ databases">
        <title>Roseomonas CN29.</title>
        <authorList>
            <person name="Cheng Y."/>
            <person name="He X."/>
        </authorList>
    </citation>
    <scope>NUCLEOTIDE SEQUENCE [LARGE SCALE GENOMIC DNA]</scope>
    <source>
        <strain evidence="6 7">CN29</strain>
    </source>
</reference>
<organism evidence="6 7">
    <name type="scientific">Roseomonas populi</name>
    <dbReference type="NCBI Taxonomy" id="3121582"/>
    <lineage>
        <taxon>Bacteria</taxon>
        <taxon>Pseudomonadati</taxon>
        <taxon>Pseudomonadota</taxon>
        <taxon>Alphaproteobacteria</taxon>
        <taxon>Acetobacterales</taxon>
        <taxon>Roseomonadaceae</taxon>
        <taxon>Roseomonas</taxon>
    </lineage>
</organism>
<comment type="similarity">
    <text evidence="1">Belongs to the LysR transcriptional regulatory family.</text>
</comment>
<evidence type="ECO:0000313" key="7">
    <source>
        <dbReference type="Proteomes" id="UP001524642"/>
    </source>
</evidence>
<dbReference type="Gene3D" id="3.40.190.10">
    <property type="entry name" value="Periplasmic binding protein-like II"/>
    <property type="match status" value="2"/>
</dbReference>